<dbReference type="OrthoDB" id="9796962at2"/>
<evidence type="ECO:0000256" key="2">
    <source>
        <dbReference type="SAM" id="SignalP"/>
    </source>
</evidence>
<evidence type="ECO:0000256" key="1">
    <source>
        <dbReference type="SAM" id="MobiDB-lite"/>
    </source>
</evidence>
<dbReference type="EMBL" id="VIWU01000001">
    <property type="protein sequence ID" value="TWF82046.1"/>
    <property type="molecule type" value="Genomic_DNA"/>
</dbReference>
<feature type="signal peptide" evidence="2">
    <location>
        <begin position="1"/>
        <end position="31"/>
    </location>
</feature>
<sequence>MLVSARPRRGPLLLVTTACVIGLAGCGAPSAAPSAAASAAASDVASAAVPAPAAVPAAAVTVADPWVKTAESGMTAVFGTFSTTGSTPVTVVSAQTSASPRTELHEVVAGSDGAMTMRPKDDGFVVEPGAPRVLAPGGDHIMIMDLASPIRPGDQVDVTISLSDGSTTRFTALAKETSGGEENYDGGSGDVHSSAGQGG</sequence>
<accession>A0A561T4L9</accession>
<dbReference type="RefSeq" id="WP_147260442.1">
    <property type="nucleotide sequence ID" value="NZ_VIWU01000001.1"/>
</dbReference>
<dbReference type="Gene3D" id="2.60.40.1890">
    <property type="entry name" value="PCu(A)C copper chaperone"/>
    <property type="match status" value="1"/>
</dbReference>
<dbReference type="InterPro" id="IPR058248">
    <property type="entry name" value="Lxx211020-like"/>
</dbReference>
<dbReference type="PROSITE" id="PS51257">
    <property type="entry name" value="PROKAR_LIPOPROTEIN"/>
    <property type="match status" value="1"/>
</dbReference>
<dbReference type="PANTHER" id="PTHR36302:SF1">
    <property type="entry name" value="COPPER CHAPERONE PCU(A)C"/>
    <property type="match status" value="1"/>
</dbReference>
<evidence type="ECO:0008006" key="5">
    <source>
        <dbReference type="Google" id="ProtNLM"/>
    </source>
</evidence>
<dbReference type="SUPFAM" id="SSF110087">
    <property type="entry name" value="DR1885-like metal-binding protein"/>
    <property type="match status" value="1"/>
</dbReference>
<protein>
    <recommendedName>
        <fullName evidence="5">Copper(I)-binding protein</fullName>
    </recommendedName>
</protein>
<keyword evidence="4" id="KW-1185">Reference proteome</keyword>
<comment type="caution">
    <text evidence="3">The sequence shown here is derived from an EMBL/GenBank/DDBJ whole genome shotgun (WGS) entry which is preliminary data.</text>
</comment>
<reference evidence="3 4" key="1">
    <citation type="submission" date="2019-06" db="EMBL/GenBank/DDBJ databases">
        <title>Sequencing the genomes of 1000 actinobacteria strains.</title>
        <authorList>
            <person name="Klenk H.-P."/>
        </authorList>
    </citation>
    <scope>NUCLEOTIDE SEQUENCE [LARGE SCALE GENOMIC DNA]</scope>
    <source>
        <strain evidence="3 4">DSM 45671</strain>
    </source>
</reference>
<name>A0A561T4L9_9PSEU</name>
<dbReference type="Proteomes" id="UP000321261">
    <property type="component" value="Unassembled WGS sequence"/>
</dbReference>
<feature type="region of interest" description="Disordered" evidence="1">
    <location>
        <begin position="175"/>
        <end position="199"/>
    </location>
</feature>
<proteinExistence type="predicted"/>
<dbReference type="Pfam" id="PF04314">
    <property type="entry name" value="PCuAC"/>
    <property type="match status" value="1"/>
</dbReference>
<organism evidence="3 4">
    <name type="scientific">Pseudonocardia hierapolitana</name>
    <dbReference type="NCBI Taxonomy" id="1128676"/>
    <lineage>
        <taxon>Bacteria</taxon>
        <taxon>Bacillati</taxon>
        <taxon>Actinomycetota</taxon>
        <taxon>Actinomycetes</taxon>
        <taxon>Pseudonocardiales</taxon>
        <taxon>Pseudonocardiaceae</taxon>
        <taxon>Pseudonocardia</taxon>
    </lineage>
</organism>
<dbReference type="InterPro" id="IPR036182">
    <property type="entry name" value="PCuAC_sf"/>
</dbReference>
<evidence type="ECO:0000313" key="3">
    <source>
        <dbReference type="EMBL" id="TWF82046.1"/>
    </source>
</evidence>
<evidence type="ECO:0000313" key="4">
    <source>
        <dbReference type="Proteomes" id="UP000321261"/>
    </source>
</evidence>
<gene>
    <name evidence="3" type="ORF">FHX44_117991</name>
</gene>
<dbReference type="AlphaFoldDB" id="A0A561T4L9"/>
<keyword evidence="2" id="KW-0732">Signal</keyword>
<dbReference type="InterPro" id="IPR007410">
    <property type="entry name" value="LpqE-like"/>
</dbReference>
<dbReference type="PANTHER" id="PTHR36302">
    <property type="entry name" value="BLR7088 PROTEIN"/>
    <property type="match status" value="1"/>
</dbReference>
<feature type="chain" id="PRO_5039093679" description="Copper(I)-binding protein" evidence="2">
    <location>
        <begin position="32"/>
        <end position="199"/>
    </location>
</feature>